<organism evidence="2 3">
    <name type="scientific">Balaenoptera physalus</name>
    <name type="common">Fin whale</name>
    <name type="synonym">Balaena physalus</name>
    <dbReference type="NCBI Taxonomy" id="9770"/>
    <lineage>
        <taxon>Eukaryota</taxon>
        <taxon>Metazoa</taxon>
        <taxon>Chordata</taxon>
        <taxon>Craniata</taxon>
        <taxon>Vertebrata</taxon>
        <taxon>Euteleostomi</taxon>
        <taxon>Mammalia</taxon>
        <taxon>Eutheria</taxon>
        <taxon>Laurasiatheria</taxon>
        <taxon>Artiodactyla</taxon>
        <taxon>Whippomorpha</taxon>
        <taxon>Cetacea</taxon>
        <taxon>Mysticeti</taxon>
        <taxon>Balaenopteridae</taxon>
        <taxon>Balaenoptera</taxon>
    </lineage>
</organism>
<proteinExistence type="predicted"/>
<evidence type="ECO:0000313" key="3">
    <source>
        <dbReference type="Proteomes" id="UP000437017"/>
    </source>
</evidence>
<feature type="compositionally biased region" description="Low complexity" evidence="1">
    <location>
        <begin position="166"/>
        <end position="176"/>
    </location>
</feature>
<evidence type="ECO:0000256" key="1">
    <source>
        <dbReference type="SAM" id="MobiDB-lite"/>
    </source>
</evidence>
<keyword evidence="3" id="KW-1185">Reference proteome</keyword>
<name>A0A6A1Q7D4_BALPH</name>
<sequence>MKRSSHPKSDEQLCDSLGQADFEVRAPPRGSGLRAHLVPGPPVTKRGRDNCRQEHRGASSWRAHCVPGYLTVFTFSAPWALEAKCAQSRASRFRRRSVLSACGRARRSDRGEQGVRRIGGRCLTAGQSAGCAARLALWPSERSRRRTGSGTPGRAANKVRQGPEVAAAPSAASAPLGPGGARRR</sequence>
<accession>A0A6A1Q7D4</accession>
<comment type="caution">
    <text evidence="2">The sequence shown here is derived from an EMBL/GenBank/DDBJ whole genome shotgun (WGS) entry which is preliminary data.</text>
</comment>
<feature type="region of interest" description="Disordered" evidence="1">
    <location>
        <begin position="23"/>
        <end position="50"/>
    </location>
</feature>
<feature type="non-terminal residue" evidence="2">
    <location>
        <position position="184"/>
    </location>
</feature>
<dbReference type="OrthoDB" id="10367220at2759"/>
<feature type="region of interest" description="Disordered" evidence="1">
    <location>
        <begin position="140"/>
        <end position="184"/>
    </location>
</feature>
<dbReference type="Proteomes" id="UP000437017">
    <property type="component" value="Unassembled WGS sequence"/>
</dbReference>
<gene>
    <name evidence="2" type="ORF">E2I00_012458</name>
</gene>
<protein>
    <submittedName>
        <fullName evidence="2">Uncharacterized protein</fullName>
    </submittedName>
</protein>
<dbReference type="EMBL" id="SGJD01001051">
    <property type="protein sequence ID" value="KAB0402176.1"/>
    <property type="molecule type" value="Genomic_DNA"/>
</dbReference>
<dbReference type="AlphaFoldDB" id="A0A6A1Q7D4"/>
<evidence type="ECO:0000313" key="2">
    <source>
        <dbReference type="EMBL" id="KAB0402176.1"/>
    </source>
</evidence>
<reference evidence="2 3" key="1">
    <citation type="journal article" date="2019" name="PLoS ONE">
        <title>Genomic analyses reveal an absence of contemporary introgressive admixture between fin whales and blue whales, despite known hybrids.</title>
        <authorList>
            <person name="Westbury M.V."/>
            <person name="Petersen B."/>
            <person name="Lorenzen E.D."/>
        </authorList>
    </citation>
    <scope>NUCLEOTIDE SEQUENCE [LARGE SCALE GENOMIC DNA]</scope>
    <source>
        <strain evidence="2">FinWhale-01</strain>
    </source>
</reference>